<comment type="similarity">
    <text evidence="1">Belongs to the uracil-DNA glycosylase (UDG) superfamily. Type 4 (UDGa) family.</text>
</comment>
<keyword evidence="7" id="KW-0408">Iron</keyword>
<dbReference type="NCBIfam" id="TIGR03914">
    <property type="entry name" value="UDG_fam_dom"/>
    <property type="match status" value="1"/>
</dbReference>
<evidence type="ECO:0000256" key="8">
    <source>
        <dbReference type="ARBA" id="ARBA00023014"/>
    </source>
</evidence>
<keyword evidence="12" id="KW-1185">Reference proteome</keyword>
<dbReference type="SUPFAM" id="SSF52141">
    <property type="entry name" value="Uracil-DNA glycosylase-like"/>
    <property type="match status" value="1"/>
</dbReference>
<dbReference type="GO" id="GO:0006281">
    <property type="term" value="P:DNA repair"/>
    <property type="evidence" value="ECO:0007669"/>
    <property type="project" value="UniProtKB-KW"/>
</dbReference>
<evidence type="ECO:0000256" key="6">
    <source>
        <dbReference type="ARBA" id="ARBA00022801"/>
    </source>
</evidence>
<dbReference type="InterPro" id="IPR005122">
    <property type="entry name" value="Uracil-DNA_glycosylase-like"/>
</dbReference>
<dbReference type="Pfam" id="PF03167">
    <property type="entry name" value="UDG"/>
    <property type="match status" value="1"/>
</dbReference>
<dbReference type="RefSeq" id="WP_169791449.1">
    <property type="nucleotide sequence ID" value="NZ_CP011125.1"/>
</dbReference>
<evidence type="ECO:0000256" key="2">
    <source>
        <dbReference type="ARBA" id="ARBA00019403"/>
    </source>
</evidence>
<keyword evidence="3" id="KW-0004">4Fe-4S</keyword>
<dbReference type="NCBIfam" id="TIGR03915">
    <property type="entry name" value="SAM_7_link_chp"/>
    <property type="match status" value="1"/>
</dbReference>
<reference evidence="11 12" key="1">
    <citation type="submission" date="2015-03" db="EMBL/GenBank/DDBJ databases">
        <title>Genome assembly of Sandaracinus amylolyticus DSM 53668.</title>
        <authorList>
            <person name="Sharma G."/>
            <person name="Subramanian S."/>
        </authorList>
    </citation>
    <scope>NUCLEOTIDE SEQUENCE [LARGE SCALE GENOMIC DNA]</scope>
    <source>
        <strain evidence="11 12">DSM 53668</strain>
    </source>
</reference>
<dbReference type="InterPro" id="IPR025404">
    <property type="entry name" value="DUF4130"/>
</dbReference>
<protein>
    <recommendedName>
        <fullName evidence="2">Type-4 uracil-DNA glycosylase</fullName>
    </recommendedName>
</protein>
<evidence type="ECO:0000313" key="12">
    <source>
        <dbReference type="Proteomes" id="UP000034883"/>
    </source>
</evidence>
<evidence type="ECO:0000256" key="3">
    <source>
        <dbReference type="ARBA" id="ARBA00022485"/>
    </source>
</evidence>
<dbReference type="GO" id="GO:0051539">
    <property type="term" value="F:4 iron, 4 sulfur cluster binding"/>
    <property type="evidence" value="ECO:0007669"/>
    <property type="project" value="UniProtKB-KW"/>
</dbReference>
<dbReference type="PANTHER" id="PTHR33693:SF9">
    <property type="entry name" value="TYPE-4 URACIL-DNA GLYCOSYLASE"/>
    <property type="match status" value="1"/>
</dbReference>
<evidence type="ECO:0000256" key="5">
    <source>
        <dbReference type="ARBA" id="ARBA00022763"/>
    </source>
</evidence>
<dbReference type="NCBIfam" id="TIGR00758">
    <property type="entry name" value="UDG_fam4"/>
    <property type="match status" value="1"/>
</dbReference>
<dbReference type="Proteomes" id="UP000034883">
    <property type="component" value="Chromosome"/>
</dbReference>
<keyword evidence="6" id="KW-0378">Hydrolase</keyword>
<dbReference type="Pfam" id="PF13566">
    <property type="entry name" value="DUF4130"/>
    <property type="match status" value="1"/>
</dbReference>
<dbReference type="InterPro" id="IPR023875">
    <property type="entry name" value="DNA_repair_put"/>
</dbReference>
<proteinExistence type="inferred from homology"/>
<accession>A0A0F6YHF8</accession>
<evidence type="ECO:0000256" key="9">
    <source>
        <dbReference type="ARBA" id="ARBA00023204"/>
    </source>
</evidence>
<dbReference type="SMART" id="SM00986">
    <property type="entry name" value="UDG"/>
    <property type="match status" value="1"/>
</dbReference>
<sequence length="466" mass="51911">MSVEVRIDRRPEGELDVWRDRARALLVEGVAPDDVVWIDGDAPRDLFAGARDALPCRPVRAPRVPRAFVELAERVACHRDPSRWDRLYRVLFRVAQGERALLEDALDHDVAALRVMRDHVARDEHHAQAYVRFRPIADASTRVETWIAWHRPDHRVLPLVAPFFAARFSDVAWRLETPDACVSFAPGAGLSWSKGAPRDVGIAEDAGDETWRTYWRATFDPARTNLSAMAREMPKKHWATLPETRAMRATIAEAPRRLAEMEARAGVLPRLEVAPGDVDVLREAARTCTACPLHGPATQVVFGEGPRDARIVLIGEQPGDEEDRAGRPFVGPAGAVLDEALREAGVDRASVYVTNAVKHFRFEPRGKVRLHQTPRARDVAACRPWVEAELAALEPEWIVCLGATAAKALLGATFRVTQERGVVRATAWAPRTFATWHPSAVLRAASEEDARAMRSELVRDLAMITE</sequence>
<dbReference type="InterPro" id="IPR036895">
    <property type="entry name" value="Uracil-DNA_glycosylase-like_sf"/>
</dbReference>
<keyword evidence="8" id="KW-0411">Iron-sulfur</keyword>
<dbReference type="InterPro" id="IPR005273">
    <property type="entry name" value="Ura-DNA_glyco_family4"/>
</dbReference>
<dbReference type="AlphaFoldDB" id="A0A0F6YHF8"/>
<dbReference type="Gene3D" id="3.40.470.10">
    <property type="entry name" value="Uracil-DNA glycosylase-like domain"/>
    <property type="match status" value="1"/>
</dbReference>
<keyword evidence="4" id="KW-0479">Metal-binding</keyword>
<evidence type="ECO:0000256" key="4">
    <source>
        <dbReference type="ARBA" id="ARBA00022723"/>
    </source>
</evidence>
<evidence type="ECO:0000259" key="10">
    <source>
        <dbReference type="SMART" id="SM00986"/>
    </source>
</evidence>
<evidence type="ECO:0000313" key="11">
    <source>
        <dbReference type="EMBL" id="AKF05845.1"/>
    </source>
</evidence>
<dbReference type="PANTHER" id="PTHR33693">
    <property type="entry name" value="TYPE-5 URACIL-DNA GLYCOSYLASE"/>
    <property type="match status" value="1"/>
</dbReference>
<name>A0A0F6YHF8_9BACT</name>
<dbReference type="GO" id="GO:0097506">
    <property type="term" value="F:deaminated base DNA N-glycosylase activity"/>
    <property type="evidence" value="ECO:0007669"/>
    <property type="project" value="UniProtKB-ARBA"/>
</dbReference>
<evidence type="ECO:0000256" key="7">
    <source>
        <dbReference type="ARBA" id="ARBA00023004"/>
    </source>
</evidence>
<dbReference type="CDD" id="cd10030">
    <property type="entry name" value="UDG-F4_TTUDGA_SPO1dp_like"/>
    <property type="match status" value="1"/>
</dbReference>
<dbReference type="GO" id="GO:0046872">
    <property type="term" value="F:metal ion binding"/>
    <property type="evidence" value="ECO:0007669"/>
    <property type="project" value="UniProtKB-KW"/>
</dbReference>
<gene>
    <name evidence="11" type="ORF">DB32_002994</name>
</gene>
<keyword evidence="5" id="KW-0227">DNA damage</keyword>
<keyword evidence="9" id="KW-0234">DNA repair</keyword>
<evidence type="ECO:0000256" key="1">
    <source>
        <dbReference type="ARBA" id="ARBA00006521"/>
    </source>
</evidence>
<feature type="domain" description="Uracil-DNA glycosylase-like" evidence="10">
    <location>
        <begin position="302"/>
        <end position="462"/>
    </location>
</feature>
<dbReference type="KEGG" id="samy:DB32_002994"/>
<dbReference type="STRING" id="927083.DB32_002994"/>
<dbReference type="InterPro" id="IPR051536">
    <property type="entry name" value="UDG_Type-4/5"/>
</dbReference>
<organism evidence="11 12">
    <name type="scientific">Sandaracinus amylolyticus</name>
    <dbReference type="NCBI Taxonomy" id="927083"/>
    <lineage>
        <taxon>Bacteria</taxon>
        <taxon>Pseudomonadati</taxon>
        <taxon>Myxococcota</taxon>
        <taxon>Polyangia</taxon>
        <taxon>Polyangiales</taxon>
        <taxon>Sandaracinaceae</taxon>
        <taxon>Sandaracinus</taxon>
    </lineage>
</organism>
<dbReference type="EMBL" id="CP011125">
    <property type="protein sequence ID" value="AKF05845.1"/>
    <property type="molecule type" value="Genomic_DNA"/>
</dbReference>
<dbReference type="SMART" id="SM00987">
    <property type="entry name" value="UreE_C"/>
    <property type="match status" value="1"/>
</dbReference>